<dbReference type="RefSeq" id="XP_007867295.1">
    <property type="nucleotide sequence ID" value="XM_007869104.1"/>
</dbReference>
<keyword evidence="3" id="KW-0274">FAD</keyword>
<dbReference type="InterPro" id="IPR016166">
    <property type="entry name" value="FAD-bd_PCMH"/>
</dbReference>
<evidence type="ECO:0000256" key="5">
    <source>
        <dbReference type="SAM" id="SignalP"/>
    </source>
</evidence>
<dbReference type="Proteomes" id="UP000030669">
    <property type="component" value="Unassembled WGS sequence"/>
</dbReference>
<dbReference type="PANTHER" id="PTHR42973:SF13">
    <property type="entry name" value="FAD-BINDING PCMH-TYPE DOMAIN-CONTAINING PROTEIN"/>
    <property type="match status" value="1"/>
</dbReference>
<evidence type="ECO:0000313" key="8">
    <source>
        <dbReference type="Proteomes" id="UP000030669"/>
    </source>
</evidence>
<keyword evidence="5" id="KW-0732">Signal</keyword>
<organism evidence="7 8">
    <name type="scientific">Gloeophyllum trabeum (strain ATCC 11539 / FP-39264 / Madison 617)</name>
    <name type="common">Brown rot fungus</name>
    <dbReference type="NCBI Taxonomy" id="670483"/>
    <lineage>
        <taxon>Eukaryota</taxon>
        <taxon>Fungi</taxon>
        <taxon>Dikarya</taxon>
        <taxon>Basidiomycota</taxon>
        <taxon>Agaricomycotina</taxon>
        <taxon>Agaricomycetes</taxon>
        <taxon>Gloeophyllales</taxon>
        <taxon>Gloeophyllaceae</taxon>
        <taxon>Gloeophyllum</taxon>
    </lineage>
</organism>
<dbReference type="PANTHER" id="PTHR42973">
    <property type="entry name" value="BINDING OXIDOREDUCTASE, PUTATIVE (AFU_ORTHOLOGUE AFUA_1G17690)-RELATED"/>
    <property type="match status" value="1"/>
</dbReference>
<comment type="similarity">
    <text evidence="1">Belongs to the oxygen-dependent FAD-linked oxidoreductase family.</text>
</comment>
<dbReference type="InterPro" id="IPR036318">
    <property type="entry name" value="FAD-bd_PCMH-like_sf"/>
</dbReference>
<dbReference type="EMBL" id="KB469304">
    <property type="protein sequence ID" value="EPQ53920.1"/>
    <property type="molecule type" value="Genomic_DNA"/>
</dbReference>
<evidence type="ECO:0000256" key="1">
    <source>
        <dbReference type="ARBA" id="ARBA00005466"/>
    </source>
</evidence>
<evidence type="ECO:0000259" key="6">
    <source>
        <dbReference type="PROSITE" id="PS51387"/>
    </source>
</evidence>
<feature type="chain" id="PRO_5004544100" evidence="5">
    <location>
        <begin position="29"/>
        <end position="510"/>
    </location>
</feature>
<dbReference type="InterPro" id="IPR050416">
    <property type="entry name" value="FAD-linked_Oxidoreductase"/>
</dbReference>
<keyword evidence="2" id="KW-0285">Flavoprotein</keyword>
<keyword evidence="4" id="KW-0560">Oxidoreductase</keyword>
<gene>
    <name evidence="7" type="ORF">GLOTRDRAFT_130320</name>
</gene>
<feature type="domain" description="FAD-binding PCMH-type" evidence="6">
    <location>
        <begin position="80"/>
        <end position="253"/>
    </location>
</feature>
<dbReference type="InterPro" id="IPR016169">
    <property type="entry name" value="FAD-bd_PCMH_sub2"/>
</dbReference>
<evidence type="ECO:0000256" key="3">
    <source>
        <dbReference type="ARBA" id="ARBA00022827"/>
    </source>
</evidence>
<dbReference type="OrthoDB" id="2151789at2759"/>
<name>S7RI10_GLOTA</name>
<dbReference type="InterPro" id="IPR006094">
    <property type="entry name" value="Oxid_FAD_bind_N"/>
</dbReference>
<dbReference type="SUPFAM" id="SSF56176">
    <property type="entry name" value="FAD-binding/transporter-associated domain-like"/>
    <property type="match status" value="1"/>
</dbReference>
<dbReference type="PROSITE" id="PS51387">
    <property type="entry name" value="FAD_PCMH"/>
    <property type="match status" value="1"/>
</dbReference>
<reference evidence="7 8" key="1">
    <citation type="journal article" date="2012" name="Science">
        <title>The Paleozoic origin of enzymatic lignin decomposition reconstructed from 31 fungal genomes.</title>
        <authorList>
            <person name="Floudas D."/>
            <person name="Binder M."/>
            <person name="Riley R."/>
            <person name="Barry K."/>
            <person name="Blanchette R.A."/>
            <person name="Henrissat B."/>
            <person name="Martinez A.T."/>
            <person name="Otillar R."/>
            <person name="Spatafora J.W."/>
            <person name="Yadav J.S."/>
            <person name="Aerts A."/>
            <person name="Benoit I."/>
            <person name="Boyd A."/>
            <person name="Carlson A."/>
            <person name="Copeland A."/>
            <person name="Coutinho P.M."/>
            <person name="de Vries R.P."/>
            <person name="Ferreira P."/>
            <person name="Findley K."/>
            <person name="Foster B."/>
            <person name="Gaskell J."/>
            <person name="Glotzer D."/>
            <person name="Gorecki P."/>
            <person name="Heitman J."/>
            <person name="Hesse C."/>
            <person name="Hori C."/>
            <person name="Igarashi K."/>
            <person name="Jurgens J.A."/>
            <person name="Kallen N."/>
            <person name="Kersten P."/>
            <person name="Kohler A."/>
            <person name="Kuees U."/>
            <person name="Kumar T.K.A."/>
            <person name="Kuo A."/>
            <person name="LaButti K."/>
            <person name="Larrondo L.F."/>
            <person name="Lindquist E."/>
            <person name="Ling A."/>
            <person name="Lombard V."/>
            <person name="Lucas S."/>
            <person name="Lundell T."/>
            <person name="Martin R."/>
            <person name="McLaughlin D.J."/>
            <person name="Morgenstern I."/>
            <person name="Morin E."/>
            <person name="Murat C."/>
            <person name="Nagy L.G."/>
            <person name="Nolan M."/>
            <person name="Ohm R.A."/>
            <person name="Patyshakuliyeva A."/>
            <person name="Rokas A."/>
            <person name="Ruiz-Duenas F.J."/>
            <person name="Sabat G."/>
            <person name="Salamov A."/>
            <person name="Samejima M."/>
            <person name="Schmutz J."/>
            <person name="Slot J.C."/>
            <person name="St John F."/>
            <person name="Stenlid J."/>
            <person name="Sun H."/>
            <person name="Sun S."/>
            <person name="Syed K."/>
            <person name="Tsang A."/>
            <person name="Wiebenga A."/>
            <person name="Young D."/>
            <person name="Pisabarro A."/>
            <person name="Eastwood D.C."/>
            <person name="Martin F."/>
            <person name="Cullen D."/>
            <person name="Grigoriev I.V."/>
            <person name="Hibbett D.S."/>
        </authorList>
    </citation>
    <scope>NUCLEOTIDE SEQUENCE [LARGE SCALE GENOMIC DNA]</scope>
    <source>
        <strain evidence="7 8">ATCC 11539</strain>
    </source>
</reference>
<dbReference type="STRING" id="670483.S7RI10"/>
<feature type="signal peptide" evidence="5">
    <location>
        <begin position="1"/>
        <end position="28"/>
    </location>
</feature>
<dbReference type="GeneID" id="19302080"/>
<dbReference type="eggNOG" id="KOG1231">
    <property type="taxonomic scope" value="Eukaryota"/>
</dbReference>
<evidence type="ECO:0000256" key="4">
    <source>
        <dbReference type="ARBA" id="ARBA00023002"/>
    </source>
</evidence>
<dbReference type="HOGENOM" id="CLU_018354_1_0_1"/>
<accession>S7RI10</accession>
<dbReference type="OMA" id="LEIQCAW"/>
<proteinExistence type="inferred from homology"/>
<evidence type="ECO:0000256" key="2">
    <source>
        <dbReference type="ARBA" id="ARBA00022630"/>
    </source>
</evidence>
<dbReference type="Pfam" id="PF01565">
    <property type="entry name" value="FAD_binding_4"/>
    <property type="match status" value="1"/>
</dbReference>
<dbReference type="GO" id="GO:0016491">
    <property type="term" value="F:oxidoreductase activity"/>
    <property type="evidence" value="ECO:0007669"/>
    <property type="project" value="UniProtKB-KW"/>
</dbReference>
<keyword evidence="8" id="KW-1185">Reference proteome</keyword>
<protein>
    <submittedName>
        <fullName evidence="7">FAD-binding domain-containing protein</fullName>
    </submittedName>
</protein>
<sequence>MRSYLELALLSTVAVCASVLTAAGSSTADSNVVLDGGIHVRADVSSVCSQIGDALSSASALYYPGSINYLEDNYHWLLSSSQSSTCTVEPGTASDVGEVLQILGATNTSFAIKGGGHASNPGFSSTTGVHIDMSRFSSVTYNAGASTADVGAGLVWDDVYQELQPHGVVVVGGRVSGIGVAGFTLGGGYSWLTSQYGLTVDNVVGFELVLPNGTVMGVTEGSNPDLMFALKHGKGGYNNFGIVTQITLKTYPIGQIWGGLITYTENTFPQLAQAVANFSENNTDPKAQILTTYNSAIGFAGVTQVLFYDAPTPPDGLFDQFMAIPYFTKDVGTMSFLDLVKLTPSNATANTRGVFNTVSILDYSVDMLNVIANETTYWGSELTWASGFLVSFDVEPFLPSLFSHGTTSASAYPPSRAQPLLPLNLCWTWLDEADDERFWEAITQSADNVKAKAVSFGQNVGNAPLYGNYAIFSTPLEYIFGDQLARLQSIKQRYDPGNVMGLTGGWKVQV</sequence>
<dbReference type="AlphaFoldDB" id="S7RI10"/>
<dbReference type="KEGG" id="gtr:GLOTRDRAFT_130320"/>
<evidence type="ECO:0000313" key="7">
    <source>
        <dbReference type="EMBL" id="EPQ53920.1"/>
    </source>
</evidence>
<dbReference type="Gene3D" id="3.30.465.10">
    <property type="match status" value="1"/>
</dbReference>
<dbReference type="GO" id="GO:0071949">
    <property type="term" value="F:FAD binding"/>
    <property type="evidence" value="ECO:0007669"/>
    <property type="project" value="InterPro"/>
</dbReference>